<name>A0A848LUK0_9BACT</name>
<gene>
    <name evidence="1" type="ORF">HG543_41445</name>
</gene>
<accession>A0A848LUK0</accession>
<sequence>MARNTAQPPPSRQVGLENAQRRCAACGRPTRADYRARRNVVTLEGVVALKVQVRVCHEARCPLHLKAIRAEEEGRWVLPDHEFGLDVIVLIGTLRHQAGLRVPAIHAHLRARGVSISERSVSNLLDRYEALLALRLADDARLQSVLHAQGRVLLALDGPSPWLVRDCLSGEVLAARGPPEDGDLTPAVLLLEVARALAVPIVGVVSDDLLVLRDAVASVLPGVPHHFRPAAPLQVGEGPAYAMAPPSVLQPGATPPPPCA</sequence>
<proteinExistence type="predicted"/>
<protein>
    <submittedName>
        <fullName evidence="1">Uncharacterized protein</fullName>
    </submittedName>
</protein>
<dbReference type="AlphaFoldDB" id="A0A848LUK0"/>
<evidence type="ECO:0000313" key="1">
    <source>
        <dbReference type="EMBL" id="NMO21272.1"/>
    </source>
</evidence>
<evidence type="ECO:0000313" key="2">
    <source>
        <dbReference type="Proteomes" id="UP000518300"/>
    </source>
</evidence>
<keyword evidence="2" id="KW-1185">Reference proteome</keyword>
<comment type="caution">
    <text evidence="1">The sequence shown here is derived from an EMBL/GenBank/DDBJ whole genome shotgun (WGS) entry which is preliminary data.</text>
</comment>
<dbReference type="Proteomes" id="UP000518300">
    <property type="component" value="Unassembled WGS sequence"/>
</dbReference>
<organism evidence="1 2">
    <name type="scientific">Pyxidicoccus fallax</name>
    <dbReference type="NCBI Taxonomy" id="394095"/>
    <lineage>
        <taxon>Bacteria</taxon>
        <taxon>Pseudomonadati</taxon>
        <taxon>Myxococcota</taxon>
        <taxon>Myxococcia</taxon>
        <taxon>Myxococcales</taxon>
        <taxon>Cystobacterineae</taxon>
        <taxon>Myxococcaceae</taxon>
        <taxon>Pyxidicoccus</taxon>
    </lineage>
</organism>
<dbReference type="RefSeq" id="WP_169350465.1">
    <property type="nucleotide sequence ID" value="NZ_JABBJJ010000309.1"/>
</dbReference>
<dbReference type="EMBL" id="JABBJJ010000309">
    <property type="protein sequence ID" value="NMO21272.1"/>
    <property type="molecule type" value="Genomic_DNA"/>
</dbReference>
<reference evidence="1 2" key="1">
    <citation type="submission" date="2020-04" db="EMBL/GenBank/DDBJ databases">
        <title>Draft genome of Pyxidicoccus fallax type strain.</title>
        <authorList>
            <person name="Whitworth D.E."/>
        </authorList>
    </citation>
    <scope>NUCLEOTIDE SEQUENCE [LARGE SCALE GENOMIC DNA]</scope>
    <source>
        <strain evidence="1 2">DSM 14698</strain>
    </source>
</reference>